<evidence type="ECO:0000313" key="3">
    <source>
        <dbReference type="Proteomes" id="UP000000225"/>
    </source>
</evidence>
<reference evidence="3" key="1">
    <citation type="journal article" date="2008" name="BMC Genomics">
        <title>The genome of Aeromonas salmonicida subsp. salmonicida A449: insights into the evolution of a fish pathogen.</title>
        <authorList>
            <person name="Reith M.E."/>
            <person name="Singh R.K."/>
            <person name="Curtis B."/>
            <person name="Boyd J.M."/>
            <person name="Bouevitch A."/>
            <person name="Kimball J."/>
            <person name="Munholland J."/>
            <person name="Murphy C."/>
            <person name="Sarty D."/>
            <person name="Williams J."/>
            <person name="Nash J.H."/>
            <person name="Johnson S.C."/>
            <person name="Brown L.L."/>
        </authorList>
    </citation>
    <scope>NUCLEOTIDE SEQUENCE [LARGE SCALE GENOMIC DNA]</scope>
    <source>
        <strain evidence="3">A449</strain>
        <plasmid evidence="3">pAsa4</plasmid>
    </source>
</reference>
<evidence type="ECO:0000313" key="2">
    <source>
        <dbReference type="EMBL" id="ABO92314.1"/>
    </source>
</evidence>
<dbReference type="AlphaFoldDB" id="A4STU2"/>
<dbReference type="KEGG" id="asa:ASA_P4G011"/>
<name>A4STU2_AERS4</name>
<accession>A4STU2</accession>
<gene>
    <name evidence="2" type="ordered locus">ASA_P4G011</name>
</gene>
<proteinExistence type="predicted"/>
<dbReference type="EMBL" id="CP000645">
    <property type="protein sequence ID" value="ABO92314.1"/>
    <property type="molecule type" value="Genomic_DNA"/>
</dbReference>
<protein>
    <submittedName>
        <fullName evidence="2">Uncharacterized protein</fullName>
    </submittedName>
</protein>
<evidence type="ECO:0000256" key="1">
    <source>
        <dbReference type="SAM" id="MobiDB-lite"/>
    </source>
</evidence>
<geneLocation type="plasmid" evidence="3">
    <name>pAsa4</name>
</geneLocation>
<feature type="region of interest" description="Disordered" evidence="1">
    <location>
        <begin position="84"/>
        <end position="109"/>
    </location>
</feature>
<organism evidence="2 3">
    <name type="scientific">Aeromonas salmonicida (strain A449)</name>
    <dbReference type="NCBI Taxonomy" id="382245"/>
    <lineage>
        <taxon>Bacteria</taxon>
        <taxon>Pseudomonadati</taxon>
        <taxon>Pseudomonadota</taxon>
        <taxon>Gammaproteobacteria</taxon>
        <taxon>Aeromonadales</taxon>
        <taxon>Aeromonadaceae</taxon>
        <taxon>Aeromonas</taxon>
    </lineage>
</organism>
<dbReference type="HOGENOM" id="CLU_2178218_0_0_6"/>
<sequence>MILHRLELLPGEHLGAVVGRMHVLSTHGTFTATARALGLSSPQIRPHRLCHPDDPTLDTQFRARDVQRCVAGSLCRQLFSPLPDSARARERGGSVGGSYAAPAEGDRPT</sequence>
<keyword evidence="2" id="KW-0614">Plasmid</keyword>
<dbReference type="Proteomes" id="UP000000225">
    <property type="component" value="Plasmid 4"/>
</dbReference>